<accession>A0A7I7ZZ68</accession>
<dbReference type="Pfam" id="PF07992">
    <property type="entry name" value="Pyr_redox_2"/>
    <property type="match status" value="1"/>
</dbReference>
<dbReference type="GO" id="GO:0016651">
    <property type="term" value="F:oxidoreductase activity, acting on NAD(P)H"/>
    <property type="evidence" value="ECO:0007669"/>
    <property type="project" value="TreeGrafter"/>
</dbReference>
<sequence length="414" mass="43908">MAAPVVIVGAGQAGIETAVALRSKGFQDGIIIYGDEPCAPYQRPPLSKEFLKASTDSDDIALRPAAYFDRHQIELRCGVTVAEIDRAAHRVMLSDGTTQDYQHLVLATGTRNRRIAVPGADSGRVHYLRTLAEANALTAHLTSCASVVVIGAGFIGLEVAAAARAHGASVTVVEATERPMGRAISQEMSHYFASLHRRHQVRLLLNTAVAEIVENDCAAATVVTASGDRIDADLIVVGIGVIPNTEIASAAGLAVDNGIVVDARLSTADPHVSAIGDCAAYPHPSGLGLVRLESVQNAVDHARCVAARLTGQPCAYDKVPWFWTEQFVAKLQMAGLLGDYDHTVVRGEPERDSFSVFCFRGDTLLAVESVNAARDHMTARKLLAARLTITPEQAADSTVDLKAALEGASRAFAE</sequence>
<dbReference type="Gene3D" id="3.30.390.30">
    <property type="match status" value="1"/>
</dbReference>
<dbReference type="InterPro" id="IPR016156">
    <property type="entry name" value="FAD/NAD-linked_Rdtase_dimer_sf"/>
</dbReference>
<dbReference type="PANTHER" id="PTHR43557:SF2">
    <property type="entry name" value="RIESKE DOMAIN-CONTAINING PROTEIN-RELATED"/>
    <property type="match status" value="1"/>
</dbReference>
<evidence type="ECO:0000256" key="3">
    <source>
        <dbReference type="ARBA" id="ARBA00022827"/>
    </source>
</evidence>
<protein>
    <submittedName>
        <fullName evidence="5">Pyridine nucleotide-disulfide oxidoreductase</fullName>
    </submittedName>
</protein>
<dbReference type="SUPFAM" id="SSF55424">
    <property type="entry name" value="FAD/NAD-linked reductases, dimerisation (C-terminal) domain"/>
    <property type="match status" value="1"/>
</dbReference>
<evidence type="ECO:0000256" key="1">
    <source>
        <dbReference type="ARBA" id="ARBA00001974"/>
    </source>
</evidence>
<dbReference type="PANTHER" id="PTHR43557">
    <property type="entry name" value="APOPTOSIS-INDUCING FACTOR 1"/>
    <property type="match status" value="1"/>
</dbReference>
<dbReference type="InterPro" id="IPR050446">
    <property type="entry name" value="FAD-oxidoreductase/Apoptosis"/>
</dbReference>
<comment type="cofactor">
    <cofactor evidence="1">
        <name>FAD</name>
        <dbReference type="ChEBI" id="CHEBI:57692"/>
    </cofactor>
</comment>
<dbReference type="Proteomes" id="UP000309984">
    <property type="component" value="Unassembled WGS sequence"/>
</dbReference>
<gene>
    <name evidence="5" type="ORF">C1S79_20480</name>
</gene>
<comment type="caution">
    <text evidence="5">The sequence shown here is derived from an EMBL/GenBank/DDBJ whole genome shotgun (WGS) entry which is preliminary data.</text>
</comment>
<keyword evidence="4" id="KW-0560">Oxidoreductase</keyword>
<name>A0A7I7ZZ68_9MYCO</name>
<keyword evidence="2" id="KW-0285">Flavoprotein</keyword>
<dbReference type="InterPro" id="IPR028202">
    <property type="entry name" value="Reductase_C"/>
</dbReference>
<dbReference type="AlphaFoldDB" id="A0A7I7ZZ68"/>
<evidence type="ECO:0000313" key="6">
    <source>
        <dbReference type="Proteomes" id="UP000309984"/>
    </source>
</evidence>
<dbReference type="GO" id="GO:0005737">
    <property type="term" value="C:cytoplasm"/>
    <property type="evidence" value="ECO:0007669"/>
    <property type="project" value="TreeGrafter"/>
</dbReference>
<dbReference type="PRINTS" id="PR00368">
    <property type="entry name" value="FADPNR"/>
</dbReference>
<dbReference type="Gene3D" id="3.50.50.60">
    <property type="entry name" value="FAD/NAD(P)-binding domain"/>
    <property type="match status" value="2"/>
</dbReference>
<dbReference type="PRINTS" id="PR00411">
    <property type="entry name" value="PNDRDTASEI"/>
</dbReference>
<reference evidence="5 6" key="1">
    <citation type="submission" date="2018-01" db="EMBL/GenBank/DDBJ databases">
        <title>Comparative genomics of Mycobacterium mucogenicum and Mycobacterium neoaurum clade members emphasizing tRNA and non-coding RNA.</title>
        <authorList>
            <person name="Behra P.R.K."/>
            <person name="Pettersson B.M.F."/>
            <person name="Das S."/>
            <person name="Dasgupta S."/>
            <person name="Kirsebom L.A."/>
        </authorList>
    </citation>
    <scope>NUCLEOTIDE SEQUENCE [LARGE SCALE GENOMIC DNA]</scope>
    <source>
        <strain evidence="5 6">DSM 45104</strain>
    </source>
</reference>
<dbReference type="EMBL" id="POTM01000051">
    <property type="protein sequence ID" value="TLH64009.1"/>
    <property type="molecule type" value="Genomic_DNA"/>
</dbReference>
<organism evidence="5 6">
    <name type="scientific">Mycolicibacterium phocaicum</name>
    <dbReference type="NCBI Taxonomy" id="319706"/>
    <lineage>
        <taxon>Bacteria</taxon>
        <taxon>Bacillati</taxon>
        <taxon>Actinomycetota</taxon>
        <taxon>Actinomycetes</taxon>
        <taxon>Mycobacteriales</taxon>
        <taxon>Mycobacteriaceae</taxon>
        <taxon>Mycolicibacterium</taxon>
    </lineage>
</organism>
<evidence type="ECO:0000256" key="4">
    <source>
        <dbReference type="ARBA" id="ARBA00023002"/>
    </source>
</evidence>
<evidence type="ECO:0000313" key="5">
    <source>
        <dbReference type="EMBL" id="TLH64009.1"/>
    </source>
</evidence>
<proteinExistence type="predicted"/>
<evidence type="ECO:0000256" key="2">
    <source>
        <dbReference type="ARBA" id="ARBA00022630"/>
    </source>
</evidence>
<dbReference type="RefSeq" id="WP_138250273.1">
    <property type="nucleotide sequence ID" value="NZ_AP022616.1"/>
</dbReference>
<dbReference type="InterPro" id="IPR023753">
    <property type="entry name" value="FAD/NAD-binding_dom"/>
</dbReference>
<dbReference type="Pfam" id="PF14759">
    <property type="entry name" value="Reductase_C"/>
    <property type="match status" value="1"/>
</dbReference>
<keyword evidence="3" id="KW-0274">FAD</keyword>
<dbReference type="SUPFAM" id="SSF51905">
    <property type="entry name" value="FAD/NAD(P)-binding domain"/>
    <property type="match status" value="2"/>
</dbReference>
<dbReference type="InterPro" id="IPR036188">
    <property type="entry name" value="FAD/NAD-bd_sf"/>
</dbReference>
<keyword evidence="6" id="KW-1185">Reference proteome</keyword>